<dbReference type="VEuPathDB" id="CryptoDB:Vbra_2344"/>
<keyword evidence="2" id="KW-1185">Reference proteome</keyword>
<dbReference type="InParanoid" id="A0A0G4GNQ2"/>
<gene>
    <name evidence="1" type="ORF">Vbra_2344</name>
</gene>
<dbReference type="EMBL" id="CDMY01000738">
    <property type="protein sequence ID" value="CEM31928.1"/>
    <property type="molecule type" value="Genomic_DNA"/>
</dbReference>
<sequence length="132" mass="15036">MSKFAELHSTTSTTIEDVNNLSEQVVAQFYNVRETTLKDIELEFKLEATGRDKTLIKTLHIDYPNEISRDKKSATIRIPSLLKAEYRILLIELEVPEESFSTDKSTRILSVSGNYSDMRGPKLLSLTRIVEA</sequence>
<name>A0A0G4GNQ2_VITBC</name>
<reference evidence="1 2" key="1">
    <citation type="submission" date="2014-11" db="EMBL/GenBank/DDBJ databases">
        <authorList>
            <person name="Zhu J."/>
            <person name="Qi W."/>
            <person name="Song R."/>
        </authorList>
    </citation>
    <scope>NUCLEOTIDE SEQUENCE [LARGE SCALE GENOMIC DNA]</scope>
</reference>
<dbReference type="AlphaFoldDB" id="A0A0G4GNQ2"/>
<organism evidence="1 2">
    <name type="scientific">Vitrella brassicaformis (strain CCMP3155)</name>
    <dbReference type="NCBI Taxonomy" id="1169540"/>
    <lineage>
        <taxon>Eukaryota</taxon>
        <taxon>Sar</taxon>
        <taxon>Alveolata</taxon>
        <taxon>Colpodellida</taxon>
        <taxon>Vitrellaceae</taxon>
        <taxon>Vitrella</taxon>
    </lineage>
</organism>
<dbReference type="Proteomes" id="UP000041254">
    <property type="component" value="Unassembled WGS sequence"/>
</dbReference>
<proteinExistence type="predicted"/>
<evidence type="ECO:0000313" key="2">
    <source>
        <dbReference type="Proteomes" id="UP000041254"/>
    </source>
</evidence>
<dbReference type="PhylomeDB" id="A0A0G4GNQ2"/>
<evidence type="ECO:0000313" key="1">
    <source>
        <dbReference type="EMBL" id="CEM31928.1"/>
    </source>
</evidence>
<protein>
    <submittedName>
        <fullName evidence="1">Uncharacterized protein</fullName>
    </submittedName>
</protein>
<accession>A0A0G4GNQ2</accession>